<organism evidence="2 3">
    <name type="scientific">Parvibaculum sedimenti</name>
    <dbReference type="NCBI Taxonomy" id="2608632"/>
    <lineage>
        <taxon>Bacteria</taxon>
        <taxon>Pseudomonadati</taxon>
        <taxon>Pseudomonadota</taxon>
        <taxon>Alphaproteobacteria</taxon>
        <taxon>Hyphomicrobiales</taxon>
        <taxon>Parvibaculaceae</taxon>
        <taxon>Parvibaculum</taxon>
    </lineage>
</organism>
<dbReference type="RefSeq" id="WP_152217450.1">
    <property type="nucleotide sequence ID" value="NZ_WESC01000019.1"/>
</dbReference>
<dbReference type="Pfam" id="PF05721">
    <property type="entry name" value="PhyH"/>
    <property type="match status" value="1"/>
</dbReference>
<dbReference type="Gene3D" id="1.10.3210.10">
    <property type="entry name" value="Hypothetical protein af1432"/>
    <property type="match status" value="1"/>
</dbReference>
<dbReference type="Pfam" id="PF01966">
    <property type="entry name" value="HD"/>
    <property type="match status" value="1"/>
</dbReference>
<evidence type="ECO:0000259" key="1">
    <source>
        <dbReference type="Pfam" id="PF01966"/>
    </source>
</evidence>
<proteinExistence type="predicted"/>
<dbReference type="SUPFAM" id="SSF51197">
    <property type="entry name" value="Clavaminate synthase-like"/>
    <property type="match status" value="1"/>
</dbReference>
<dbReference type="InterPro" id="IPR006674">
    <property type="entry name" value="HD_domain"/>
</dbReference>
<dbReference type="Proteomes" id="UP000468901">
    <property type="component" value="Unassembled WGS sequence"/>
</dbReference>
<sequence length="470" mass="51608">MSVDQSTALSRLQSEIEAIYAERANLRYGLEDISQLQHALQSAALAEARGEAPALVLAALLHDVGHMIHKLGENPAEQGIDDRHEILGAKWLAKRLPQSVSEPVRLHVEAKRYLCAVDPDYFGKLAPDSVLSLKLQGGPMSEDEVAAFRGLAFAEEALCLRRIDEEAKDPLAVTPPVSHFLRHLPVAQIGAAERDAFRRDGVLVLRNFFEADEAAAFDQLSHSMGAEATALLRKAQESGWSPADFARETPDGLIVVPEVADPTQLCRFEYLIGHSHELRALVAARIAPMIEALAGEPFLPFKDKENEKHPGGGAFGPHQDFAAYQAFGPRYNVTAMISVDAATRENGCLEFAENWAAFAPRRSDAVEAIVEGRSLLCFHKGGAHNGDILEEIADRLEWRSVETSSRDLVIFDSFAPHRSGANGSAASRRAMFLTFNAAREGEWYARYYAEKRAHFDDPKFHVSTPTAHAG</sequence>
<protein>
    <submittedName>
        <fullName evidence="2">HD domain-containing protein</fullName>
    </submittedName>
</protein>
<comment type="caution">
    <text evidence="2">The sequence shown here is derived from an EMBL/GenBank/DDBJ whole genome shotgun (WGS) entry which is preliminary data.</text>
</comment>
<dbReference type="SUPFAM" id="SSF109604">
    <property type="entry name" value="HD-domain/PDEase-like"/>
    <property type="match status" value="1"/>
</dbReference>
<name>A0A6N6VJ92_9HYPH</name>
<evidence type="ECO:0000313" key="3">
    <source>
        <dbReference type="Proteomes" id="UP000468901"/>
    </source>
</evidence>
<gene>
    <name evidence="2" type="ORF">F2P47_16310</name>
</gene>
<dbReference type="AlphaFoldDB" id="A0A6N6VJ92"/>
<accession>A0A6N6VJ92</accession>
<feature type="domain" description="HD" evidence="1">
    <location>
        <begin position="37"/>
        <end position="112"/>
    </location>
</feature>
<dbReference type="Gene3D" id="2.60.120.620">
    <property type="entry name" value="q2cbj1_9rhob like domain"/>
    <property type="match status" value="1"/>
</dbReference>
<dbReference type="GO" id="GO:0016706">
    <property type="term" value="F:2-oxoglutarate-dependent dioxygenase activity"/>
    <property type="evidence" value="ECO:0007669"/>
    <property type="project" value="UniProtKB-ARBA"/>
</dbReference>
<dbReference type="EMBL" id="WESC01000019">
    <property type="protein sequence ID" value="KAB7738573.1"/>
    <property type="molecule type" value="Genomic_DNA"/>
</dbReference>
<evidence type="ECO:0000313" key="2">
    <source>
        <dbReference type="EMBL" id="KAB7738573.1"/>
    </source>
</evidence>
<dbReference type="InterPro" id="IPR052567">
    <property type="entry name" value="OP_Dioxygenase"/>
</dbReference>
<dbReference type="PANTHER" id="PTHR40202">
    <property type="match status" value="1"/>
</dbReference>
<dbReference type="InterPro" id="IPR008775">
    <property type="entry name" value="Phytyl_CoA_dOase-like"/>
</dbReference>
<dbReference type="PANTHER" id="PTHR40202:SF1">
    <property type="entry name" value="HD DOMAIN-CONTAINING PROTEIN"/>
    <property type="match status" value="1"/>
</dbReference>
<keyword evidence="3" id="KW-1185">Reference proteome</keyword>
<reference evidence="2 3" key="1">
    <citation type="submission" date="2019-09" db="EMBL/GenBank/DDBJ databases">
        <title>Parvibaculum sedimenti sp. nov., isolated from sediment.</title>
        <authorList>
            <person name="Wang Y."/>
        </authorList>
    </citation>
    <scope>NUCLEOTIDE SEQUENCE [LARGE SCALE GENOMIC DNA]</scope>
    <source>
        <strain evidence="2 3">HXT-9</strain>
    </source>
</reference>